<keyword evidence="1" id="KW-1133">Transmembrane helix</keyword>
<comment type="caution">
    <text evidence="2">The sequence shown here is derived from an EMBL/GenBank/DDBJ whole genome shotgun (WGS) entry which is preliminary data.</text>
</comment>
<keyword evidence="1" id="KW-0472">Membrane</keyword>
<evidence type="ECO:0000313" key="2">
    <source>
        <dbReference type="EMBL" id="MDQ0271217.1"/>
    </source>
</evidence>
<feature type="transmembrane region" description="Helical" evidence="1">
    <location>
        <begin position="6"/>
        <end position="30"/>
    </location>
</feature>
<name>A0ABU0AIZ7_9BACI</name>
<keyword evidence="1" id="KW-0812">Transmembrane</keyword>
<dbReference type="Proteomes" id="UP001238088">
    <property type="component" value="Unassembled WGS sequence"/>
</dbReference>
<organism evidence="2 3">
    <name type="scientific">Cytobacillus purgationiresistens</name>
    <dbReference type="NCBI Taxonomy" id="863449"/>
    <lineage>
        <taxon>Bacteria</taxon>
        <taxon>Bacillati</taxon>
        <taxon>Bacillota</taxon>
        <taxon>Bacilli</taxon>
        <taxon>Bacillales</taxon>
        <taxon>Bacillaceae</taxon>
        <taxon>Cytobacillus</taxon>
    </lineage>
</organism>
<evidence type="ECO:0000313" key="3">
    <source>
        <dbReference type="Proteomes" id="UP001238088"/>
    </source>
</evidence>
<accession>A0ABU0AIZ7</accession>
<reference evidence="2 3" key="1">
    <citation type="submission" date="2023-07" db="EMBL/GenBank/DDBJ databases">
        <title>Genomic Encyclopedia of Type Strains, Phase IV (KMG-IV): sequencing the most valuable type-strain genomes for metagenomic binning, comparative biology and taxonomic classification.</title>
        <authorList>
            <person name="Goeker M."/>
        </authorList>
    </citation>
    <scope>NUCLEOTIDE SEQUENCE [LARGE SCALE GENOMIC DNA]</scope>
    <source>
        <strain evidence="2 3">DSM 23494</strain>
    </source>
</reference>
<keyword evidence="3" id="KW-1185">Reference proteome</keyword>
<sequence length="125" mass="14529">MAVRQLIIYVSTAFIFLSAVTFSVTSFNIVEKNYDLINQLEKEKGIHENVKIPNKPVINGYEIVQQIYTIYKLEYPIVVNGHRFTPDFDITEVDISLYIDMNEEYELTIDRDSSGNIHEISYINT</sequence>
<dbReference type="EMBL" id="JAUSUB010000013">
    <property type="protein sequence ID" value="MDQ0271217.1"/>
    <property type="molecule type" value="Genomic_DNA"/>
</dbReference>
<evidence type="ECO:0000256" key="1">
    <source>
        <dbReference type="SAM" id="Phobius"/>
    </source>
</evidence>
<proteinExistence type="predicted"/>
<gene>
    <name evidence="2" type="ORF">J2S17_003105</name>
</gene>
<dbReference type="RefSeq" id="WP_307476220.1">
    <property type="nucleotide sequence ID" value="NZ_JAUSUB010000013.1"/>
</dbReference>
<protein>
    <submittedName>
        <fullName evidence="2">Uncharacterized protein</fullName>
    </submittedName>
</protein>